<dbReference type="GO" id="GO:0003677">
    <property type="term" value="F:DNA binding"/>
    <property type="evidence" value="ECO:0007669"/>
    <property type="project" value="InterPro"/>
</dbReference>
<dbReference type="InterPro" id="IPR009057">
    <property type="entry name" value="Homeodomain-like_sf"/>
</dbReference>
<evidence type="ECO:0000256" key="1">
    <source>
        <dbReference type="SAM" id="Coils"/>
    </source>
</evidence>
<protein>
    <recommendedName>
        <fullName evidence="2">HTH psq-type domain-containing protein</fullName>
    </recommendedName>
</protein>
<dbReference type="GeneID" id="20238081"/>
<evidence type="ECO:0000259" key="2">
    <source>
        <dbReference type="Pfam" id="PF04218"/>
    </source>
</evidence>
<feature type="coiled-coil region" evidence="1">
    <location>
        <begin position="192"/>
        <end position="219"/>
    </location>
</feature>
<dbReference type="KEGG" id="lgi:LOTGIDRAFT_159559"/>
<dbReference type="HOGENOM" id="CLU_1251906_0_0_1"/>
<evidence type="ECO:0000313" key="3">
    <source>
        <dbReference type="EMBL" id="ESO96817.1"/>
    </source>
</evidence>
<reference evidence="3 4" key="1">
    <citation type="journal article" date="2013" name="Nature">
        <title>Insights into bilaterian evolution from three spiralian genomes.</title>
        <authorList>
            <person name="Simakov O."/>
            <person name="Marletaz F."/>
            <person name="Cho S.J."/>
            <person name="Edsinger-Gonzales E."/>
            <person name="Havlak P."/>
            <person name="Hellsten U."/>
            <person name="Kuo D.H."/>
            <person name="Larsson T."/>
            <person name="Lv J."/>
            <person name="Arendt D."/>
            <person name="Savage R."/>
            <person name="Osoegawa K."/>
            <person name="de Jong P."/>
            <person name="Grimwood J."/>
            <person name="Chapman J.A."/>
            <person name="Shapiro H."/>
            <person name="Aerts A."/>
            <person name="Otillar R.P."/>
            <person name="Terry A.Y."/>
            <person name="Boore J.L."/>
            <person name="Grigoriev I.V."/>
            <person name="Lindberg D.R."/>
            <person name="Seaver E.C."/>
            <person name="Weisblat D.A."/>
            <person name="Putnam N.H."/>
            <person name="Rokhsar D.S."/>
        </authorList>
    </citation>
    <scope>NUCLEOTIDE SEQUENCE [LARGE SCALE GENOMIC DNA]</scope>
</reference>
<dbReference type="InterPro" id="IPR007889">
    <property type="entry name" value="HTH_Psq"/>
</dbReference>
<dbReference type="RefSeq" id="XP_009052318.1">
    <property type="nucleotide sequence ID" value="XM_009054070.1"/>
</dbReference>
<sequence>MDGIESRNLLYTQKHKELSLDEKIKLIEDREVQPSPTLRQLSLKYDVSESTVKRVLRRKDELRQMKSFTPTLKYNHLSLKEKIDMILEREANPVIAVPELIKKYKVSESLLSTQKYKQLTLKEKVALIQDRESSRPMTVHELCSKYEVSESVWEACGVKRQRVHLTLDDKVRLIEDWSQKPRPLLATLALRYNVHERTVNRILKDKERLKEEYLKYKDKQF</sequence>
<feature type="domain" description="HTH psq-type" evidence="2">
    <location>
        <begin position="159"/>
        <end position="211"/>
    </location>
</feature>
<dbReference type="Gene3D" id="1.10.10.60">
    <property type="entry name" value="Homeodomain-like"/>
    <property type="match status" value="2"/>
</dbReference>
<keyword evidence="1" id="KW-0175">Coiled coil</keyword>
<gene>
    <name evidence="3" type="ORF">LOTGIDRAFT_159559</name>
</gene>
<dbReference type="Proteomes" id="UP000030746">
    <property type="component" value="Unassembled WGS sequence"/>
</dbReference>
<name>V4AIJ8_LOTGI</name>
<dbReference type="AlphaFoldDB" id="V4AIJ8"/>
<proteinExistence type="predicted"/>
<organism evidence="3 4">
    <name type="scientific">Lottia gigantea</name>
    <name type="common">Giant owl limpet</name>
    <dbReference type="NCBI Taxonomy" id="225164"/>
    <lineage>
        <taxon>Eukaryota</taxon>
        <taxon>Metazoa</taxon>
        <taxon>Spiralia</taxon>
        <taxon>Lophotrochozoa</taxon>
        <taxon>Mollusca</taxon>
        <taxon>Gastropoda</taxon>
        <taxon>Patellogastropoda</taxon>
        <taxon>Lottioidea</taxon>
        <taxon>Lottiidae</taxon>
        <taxon>Lottia</taxon>
    </lineage>
</organism>
<accession>V4AIJ8</accession>
<dbReference type="SUPFAM" id="SSF46689">
    <property type="entry name" value="Homeodomain-like"/>
    <property type="match status" value="2"/>
</dbReference>
<dbReference type="Pfam" id="PF04218">
    <property type="entry name" value="CENP-B_N"/>
    <property type="match status" value="1"/>
</dbReference>
<evidence type="ECO:0000313" key="4">
    <source>
        <dbReference type="Proteomes" id="UP000030746"/>
    </source>
</evidence>
<keyword evidence="4" id="KW-1185">Reference proteome</keyword>
<dbReference type="EMBL" id="KB201362">
    <property type="protein sequence ID" value="ESO96817.1"/>
    <property type="molecule type" value="Genomic_DNA"/>
</dbReference>
<dbReference type="CTD" id="20238081"/>